<reference evidence="8" key="1">
    <citation type="journal article" date="2019" name="Int. J. Syst. Evol. Microbiol.">
        <title>The Global Catalogue of Microorganisms (GCM) 10K type strain sequencing project: providing services to taxonomists for standard genome sequencing and annotation.</title>
        <authorList>
            <consortium name="The Broad Institute Genomics Platform"/>
            <consortium name="The Broad Institute Genome Sequencing Center for Infectious Disease"/>
            <person name="Wu L."/>
            <person name="Ma J."/>
        </authorList>
    </citation>
    <scope>NUCLEOTIDE SEQUENCE [LARGE SCALE GENOMIC DNA]</scope>
    <source>
        <strain evidence="8">CGMCC 1.15772</strain>
    </source>
</reference>
<evidence type="ECO:0000313" key="8">
    <source>
        <dbReference type="Proteomes" id="UP001596297"/>
    </source>
</evidence>
<keyword evidence="4 5" id="KW-0119">Carbohydrate metabolism</keyword>
<evidence type="ECO:0000256" key="4">
    <source>
        <dbReference type="ARBA" id="ARBA00023277"/>
    </source>
</evidence>
<protein>
    <submittedName>
        <fullName evidence="7">N-acetylglucosamine-6-phosphate deacetylase</fullName>
        <ecNumber evidence="7">3.5.1.25</ecNumber>
    </submittedName>
</protein>
<dbReference type="SUPFAM" id="SSF51556">
    <property type="entry name" value="Metallo-dependent hydrolases"/>
    <property type="match status" value="1"/>
</dbReference>
<sequence>MPAERTIQGQLLLPQGLVPGALTFSAAGTIQATEIFPAGMPVPPRVVVPGFVDTHVHGGGGGDTMDGPEGVRRLARLHAQHGTTTLLPTTMTAPWEDILAALRGVRTVMEAGGVPGGASVVGAHLEGPFISPQRLGAQPPCTLEPTPQRVAELLEIGVVRAVTLAPEVPQALPAALRFAAAGARVGTGHTVADADTIWALLEAVAPVGRLAATHLFNAMGPVSGRDPGAVGALLAHPQVYPELILDGFHLHPLSAALACAACAGRVMLVTDAMRAAGLGDGASELGGQPVQVVGGRATLAGGTLAGSVLTMDSALRRAVEYGIPLAEASRMASLYPARSLGLHDRGELAVGLRADLVVLESDLSVLEVYVGGQQVPPGDL</sequence>
<evidence type="ECO:0000256" key="2">
    <source>
        <dbReference type="ARBA" id="ARBA00022723"/>
    </source>
</evidence>
<evidence type="ECO:0000256" key="3">
    <source>
        <dbReference type="ARBA" id="ARBA00022801"/>
    </source>
</evidence>
<dbReference type="InterPro" id="IPR011059">
    <property type="entry name" value="Metal-dep_hydrolase_composite"/>
</dbReference>
<dbReference type="GO" id="GO:0008448">
    <property type="term" value="F:N-acetylglucosamine-6-phosphate deacetylase activity"/>
    <property type="evidence" value="ECO:0007669"/>
    <property type="project" value="UniProtKB-EC"/>
</dbReference>
<dbReference type="PANTHER" id="PTHR11113:SF14">
    <property type="entry name" value="N-ACETYLGLUCOSAMINE-6-PHOSPHATE DEACETYLASE"/>
    <property type="match status" value="1"/>
</dbReference>
<dbReference type="Gene3D" id="3.20.20.140">
    <property type="entry name" value="Metal-dependent hydrolases"/>
    <property type="match status" value="1"/>
</dbReference>
<feature type="domain" description="Amidohydrolase-related" evidence="6">
    <location>
        <begin position="46"/>
        <end position="375"/>
    </location>
</feature>
<proteinExistence type="inferred from homology"/>
<comment type="caution">
    <text evidence="7">The sequence shown here is derived from an EMBL/GenBank/DDBJ whole genome shotgun (WGS) entry which is preliminary data.</text>
</comment>
<name>A0ABW1YEQ0_9DEIO</name>
<organism evidence="7 8">
    <name type="scientific">Deinococcus lacus</name>
    <dbReference type="NCBI Taxonomy" id="392561"/>
    <lineage>
        <taxon>Bacteria</taxon>
        <taxon>Thermotogati</taxon>
        <taxon>Deinococcota</taxon>
        <taxon>Deinococci</taxon>
        <taxon>Deinococcales</taxon>
        <taxon>Deinococcaceae</taxon>
        <taxon>Deinococcus</taxon>
    </lineage>
</organism>
<keyword evidence="8" id="KW-1185">Reference proteome</keyword>
<dbReference type="InterPro" id="IPR003764">
    <property type="entry name" value="GlcNAc_6-P_deAcase"/>
</dbReference>
<dbReference type="Gene3D" id="2.30.40.10">
    <property type="entry name" value="Urease, subunit C, domain 1"/>
    <property type="match status" value="1"/>
</dbReference>
<dbReference type="RefSeq" id="WP_380083918.1">
    <property type="nucleotide sequence ID" value="NZ_JBHSWD010000002.1"/>
</dbReference>
<dbReference type="SUPFAM" id="SSF51338">
    <property type="entry name" value="Composite domain of metallo-dependent hydrolases"/>
    <property type="match status" value="1"/>
</dbReference>
<dbReference type="PIRSF" id="PIRSF038994">
    <property type="entry name" value="NagA"/>
    <property type="match status" value="1"/>
</dbReference>
<gene>
    <name evidence="7" type="primary">nagA</name>
    <name evidence="7" type="ORF">ACFP81_12845</name>
</gene>
<evidence type="ECO:0000256" key="1">
    <source>
        <dbReference type="ARBA" id="ARBA00010716"/>
    </source>
</evidence>
<accession>A0ABW1YEQ0</accession>
<dbReference type="EMBL" id="JBHSWD010000002">
    <property type="protein sequence ID" value="MFC6592796.1"/>
    <property type="molecule type" value="Genomic_DNA"/>
</dbReference>
<evidence type="ECO:0000259" key="6">
    <source>
        <dbReference type="Pfam" id="PF01979"/>
    </source>
</evidence>
<evidence type="ECO:0000256" key="5">
    <source>
        <dbReference type="PIRNR" id="PIRNR038994"/>
    </source>
</evidence>
<keyword evidence="3 5" id="KW-0378">Hydrolase</keyword>
<dbReference type="InterPro" id="IPR006680">
    <property type="entry name" value="Amidohydro-rel"/>
</dbReference>
<dbReference type="EC" id="3.5.1.25" evidence="7"/>
<evidence type="ECO:0000313" key="7">
    <source>
        <dbReference type="EMBL" id="MFC6592796.1"/>
    </source>
</evidence>
<dbReference type="Pfam" id="PF01979">
    <property type="entry name" value="Amidohydro_1"/>
    <property type="match status" value="1"/>
</dbReference>
<dbReference type="Proteomes" id="UP001596297">
    <property type="component" value="Unassembled WGS sequence"/>
</dbReference>
<keyword evidence="2" id="KW-0479">Metal-binding</keyword>
<dbReference type="PANTHER" id="PTHR11113">
    <property type="entry name" value="N-ACETYLGLUCOSAMINE-6-PHOSPHATE DEACETYLASE"/>
    <property type="match status" value="1"/>
</dbReference>
<dbReference type="NCBIfam" id="TIGR00221">
    <property type="entry name" value="nagA"/>
    <property type="match status" value="1"/>
</dbReference>
<comment type="similarity">
    <text evidence="1 5">Belongs to the metallo-dependent hydrolases superfamily. NagA family.</text>
</comment>
<dbReference type="InterPro" id="IPR032466">
    <property type="entry name" value="Metal_Hydrolase"/>
</dbReference>